<evidence type="ECO:0000256" key="15">
    <source>
        <dbReference type="PIRNR" id="PIRNR004491"/>
    </source>
</evidence>
<name>A0A1N6WUL7_9RHOO</name>
<dbReference type="OrthoDB" id="9803667at2"/>
<keyword evidence="4 15" id="KW-0285">Flavoprotein</keyword>
<keyword evidence="10 15" id="KW-0274">FAD</keyword>
<evidence type="ECO:0000259" key="16">
    <source>
        <dbReference type="SMART" id="SM00904"/>
    </source>
</evidence>
<comment type="pathway">
    <text evidence="2 15">Cofactor biosynthesis; FAD biosynthesis; FAD from FMN: step 1/1.</text>
</comment>
<organism evidence="17 18">
    <name type="scientific">Aromatoleum tolulyticum</name>
    <dbReference type="NCBI Taxonomy" id="34027"/>
    <lineage>
        <taxon>Bacteria</taxon>
        <taxon>Pseudomonadati</taxon>
        <taxon>Pseudomonadota</taxon>
        <taxon>Betaproteobacteria</taxon>
        <taxon>Rhodocyclales</taxon>
        <taxon>Rhodocyclaceae</taxon>
        <taxon>Aromatoleum</taxon>
    </lineage>
</organism>
<dbReference type="Gene3D" id="3.40.50.620">
    <property type="entry name" value="HUPs"/>
    <property type="match status" value="1"/>
</dbReference>
<dbReference type="Gene3D" id="2.40.30.30">
    <property type="entry name" value="Riboflavin kinase-like"/>
    <property type="match status" value="1"/>
</dbReference>
<dbReference type="PANTHER" id="PTHR22749:SF6">
    <property type="entry name" value="RIBOFLAVIN KINASE"/>
    <property type="match status" value="1"/>
</dbReference>
<dbReference type="EC" id="2.7.7.2" evidence="15"/>
<reference evidence="18" key="1">
    <citation type="submission" date="2017-01" db="EMBL/GenBank/DDBJ databases">
        <authorList>
            <person name="Varghese N."/>
            <person name="Submissions S."/>
        </authorList>
    </citation>
    <scope>NUCLEOTIDE SEQUENCE [LARGE SCALE GENOMIC DNA]</scope>
    <source>
        <strain evidence="18">ATCC 51758</strain>
    </source>
</reference>
<dbReference type="EC" id="2.7.1.26" evidence="15"/>
<comment type="pathway">
    <text evidence="3 15">Cofactor biosynthesis; FMN biosynthesis; FMN from riboflavin (ATP route): step 1/1.</text>
</comment>
<evidence type="ECO:0000256" key="4">
    <source>
        <dbReference type="ARBA" id="ARBA00022630"/>
    </source>
</evidence>
<dbReference type="Proteomes" id="UP000186819">
    <property type="component" value="Unassembled WGS sequence"/>
</dbReference>
<dbReference type="NCBIfam" id="NF004162">
    <property type="entry name" value="PRK05627.1-5"/>
    <property type="match status" value="1"/>
</dbReference>
<dbReference type="CDD" id="cd02064">
    <property type="entry name" value="FAD_synthetase_N"/>
    <property type="match status" value="1"/>
</dbReference>
<dbReference type="PANTHER" id="PTHR22749">
    <property type="entry name" value="RIBOFLAVIN KINASE/FMN ADENYLYLTRANSFERASE"/>
    <property type="match status" value="1"/>
</dbReference>
<gene>
    <name evidence="17" type="ORF">SAMN05421829_10877</name>
</gene>
<dbReference type="GO" id="GO:0008531">
    <property type="term" value="F:riboflavin kinase activity"/>
    <property type="evidence" value="ECO:0007669"/>
    <property type="project" value="UniProtKB-UniRule"/>
</dbReference>
<evidence type="ECO:0000256" key="8">
    <source>
        <dbReference type="ARBA" id="ARBA00022741"/>
    </source>
</evidence>
<dbReference type="SUPFAM" id="SSF52374">
    <property type="entry name" value="Nucleotidylyl transferase"/>
    <property type="match status" value="1"/>
</dbReference>
<evidence type="ECO:0000256" key="12">
    <source>
        <dbReference type="ARBA" id="ARBA00023268"/>
    </source>
</evidence>
<evidence type="ECO:0000256" key="9">
    <source>
        <dbReference type="ARBA" id="ARBA00022777"/>
    </source>
</evidence>
<dbReference type="PIRSF" id="PIRSF004491">
    <property type="entry name" value="FAD_Synth"/>
    <property type="match status" value="1"/>
</dbReference>
<proteinExistence type="inferred from homology"/>
<dbReference type="InterPro" id="IPR014729">
    <property type="entry name" value="Rossmann-like_a/b/a_fold"/>
</dbReference>
<evidence type="ECO:0000256" key="2">
    <source>
        <dbReference type="ARBA" id="ARBA00004726"/>
    </source>
</evidence>
<comment type="catalytic activity">
    <reaction evidence="14 15">
        <text>FMN + ATP + H(+) = FAD + diphosphate</text>
        <dbReference type="Rhea" id="RHEA:17237"/>
        <dbReference type="ChEBI" id="CHEBI:15378"/>
        <dbReference type="ChEBI" id="CHEBI:30616"/>
        <dbReference type="ChEBI" id="CHEBI:33019"/>
        <dbReference type="ChEBI" id="CHEBI:57692"/>
        <dbReference type="ChEBI" id="CHEBI:58210"/>
        <dbReference type="EC" id="2.7.7.2"/>
    </reaction>
</comment>
<evidence type="ECO:0000256" key="3">
    <source>
        <dbReference type="ARBA" id="ARBA00005201"/>
    </source>
</evidence>
<keyword evidence="5 15" id="KW-0288">FMN</keyword>
<keyword evidence="11 15" id="KW-0067">ATP-binding</keyword>
<keyword evidence="8 15" id="KW-0547">Nucleotide-binding</keyword>
<evidence type="ECO:0000256" key="5">
    <source>
        <dbReference type="ARBA" id="ARBA00022643"/>
    </source>
</evidence>
<dbReference type="GO" id="GO:0005524">
    <property type="term" value="F:ATP binding"/>
    <property type="evidence" value="ECO:0007669"/>
    <property type="project" value="UniProtKB-UniRule"/>
</dbReference>
<evidence type="ECO:0000256" key="1">
    <source>
        <dbReference type="ARBA" id="ARBA00002121"/>
    </source>
</evidence>
<dbReference type="InterPro" id="IPR002606">
    <property type="entry name" value="Riboflavin_kinase_bac"/>
</dbReference>
<dbReference type="UniPathway" id="UPA00277">
    <property type="reaction ID" value="UER00407"/>
</dbReference>
<dbReference type="InterPro" id="IPR023468">
    <property type="entry name" value="Riboflavin_kinase"/>
</dbReference>
<sequence length="316" mass="34300">MQVFRGIPGHAAQPSVLTIGNFDGVHRGHQALLQMLIDTARAMSLPAVVMTFEPHPREYFSPDDAPARLASLREKLLLLAAAGVDRVHVCRFDARFAAVTADQFIDDILVRGLGVRHLIIGDDFRFGARRQGDFALLKARGAQQGFAVEAMHTLDVAGERASSSAVREALAEGDLAHAARLLGRPYSIAGRVIRGDRIGRQLGFPTANIQMKHRRPALAGVFAVSVEGLGETPVAGVANIGVRPSVTSAGKPTLEVHLFDWNRDCYDAHLRVHFLNKLRDEAKFASLDALKAQIAKDAADARAWFADNPIRPSNCP</sequence>
<dbReference type="GO" id="GO:0006747">
    <property type="term" value="P:FAD biosynthetic process"/>
    <property type="evidence" value="ECO:0007669"/>
    <property type="project" value="UniProtKB-UniRule"/>
</dbReference>
<evidence type="ECO:0000256" key="7">
    <source>
        <dbReference type="ARBA" id="ARBA00022695"/>
    </source>
</evidence>
<dbReference type="NCBIfam" id="NF004160">
    <property type="entry name" value="PRK05627.1-3"/>
    <property type="match status" value="1"/>
</dbReference>
<comment type="similarity">
    <text evidence="15">Belongs to the ribF family.</text>
</comment>
<dbReference type="NCBIfam" id="TIGR00083">
    <property type="entry name" value="ribF"/>
    <property type="match status" value="1"/>
</dbReference>
<dbReference type="NCBIfam" id="NF004163">
    <property type="entry name" value="PRK05627.1-6"/>
    <property type="match status" value="1"/>
</dbReference>
<evidence type="ECO:0000256" key="11">
    <source>
        <dbReference type="ARBA" id="ARBA00022840"/>
    </source>
</evidence>
<dbReference type="FunFam" id="3.40.50.620:FF:000021">
    <property type="entry name" value="Riboflavin biosynthesis protein"/>
    <property type="match status" value="1"/>
</dbReference>
<evidence type="ECO:0000256" key="6">
    <source>
        <dbReference type="ARBA" id="ARBA00022679"/>
    </source>
</evidence>
<dbReference type="GO" id="GO:0009231">
    <property type="term" value="P:riboflavin biosynthetic process"/>
    <property type="evidence" value="ECO:0007669"/>
    <property type="project" value="InterPro"/>
</dbReference>
<keyword evidence="9 15" id="KW-0418">Kinase</keyword>
<dbReference type="STRING" id="34027.SAMN05421829_10877"/>
<dbReference type="InterPro" id="IPR023465">
    <property type="entry name" value="Riboflavin_kinase_dom_sf"/>
</dbReference>
<evidence type="ECO:0000256" key="14">
    <source>
        <dbReference type="ARBA" id="ARBA00049494"/>
    </source>
</evidence>
<dbReference type="RefSeq" id="WP_076602578.1">
    <property type="nucleotide sequence ID" value="NZ_FTMD01000008.1"/>
</dbReference>
<dbReference type="EMBL" id="FTMD01000008">
    <property type="protein sequence ID" value="SIQ93676.1"/>
    <property type="molecule type" value="Genomic_DNA"/>
</dbReference>
<dbReference type="GO" id="GO:0009398">
    <property type="term" value="P:FMN biosynthetic process"/>
    <property type="evidence" value="ECO:0007669"/>
    <property type="project" value="UniProtKB-UniRule"/>
</dbReference>
<comment type="function">
    <text evidence="1">Catalyzes the phosphorylation of riboflavin to FMN followed by the adenylation of FMN to FAD.</text>
</comment>
<dbReference type="Pfam" id="PF01687">
    <property type="entry name" value="Flavokinase"/>
    <property type="match status" value="1"/>
</dbReference>
<comment type="catalytic activity">
    <reaction evidence="13 15">
        <text>riboflavin + ATP = FMN + ADP + H(+)</text>
        <dbReference type="Rhea" id="RHEA:14357"/>
        <dbReference type="ChEBI" id="CHEBI:15378"/>
        <dbReference type="ChEBI" id="CHEBI:30616"/>
        <dbReference type="ChEBI" id="CHEBI:57986"/>
        <dbReference type="ChEBI" id="CHEBI:58210"/>
        <dbReference type="ChEBI" id="CHEBI:456216"/>
        <dbReference type="EC" id="2.7.1.26"/>
    </reaction>
</comment>
<evidence type="ECO:0000256" key="10">
    <source>
        <dbReference type="ARBA" id="ARBA00022827"/>
    </source>
</evidence>
<dbReference type="SUPFAM" id="SSF82114">
    <property type="entry name" value="Riboflavin kinase-like"/>
    <property type="match status" value="1"/>
</dbReference>
<keyword evidence="18" id="KW-1185">Reference proteome</keyword>
<dbReference type="UniPathway" id="UPA00276">
    <property type="reaction ID" value="UER00406"/>
</dbReference>
<keyword evidence="12" id="KW-0511">Multifunctional enzyme</keyword>
<dbReference type="AlphaFoldDB" id="A0A1N6WUL7"/>
<evidence type="ECO:0000256" key="13">
    <source>
        <dbReference type="ARBA" id="ARBA00047880"/>
    </source>
</evidence>
<dbReference type="SMART" id="SM00904">
    <property type="entry name" value="Flavokinase"/>
    <property type="match status" value="1"/>
</dbReference>
<evidence type="ECO:0000313" key="18">
    <source>
        <dbReference type="Proteomes" id="UP000186819"/>
    </source>
</evidence>
<dbReference type="InterPro" id="IPR015865">
    <property type="entry name" value="Riboflavin_kinase_bac/euk"/>
</dbReference>
<dbReference type="GO" id="GO:0003919">
    <property type="term" value="F:FMN adenylyltransferase activity"/>
    <property type="evidence" value="ECO:0007669"/>
    <property type="project" value="UniProtKB-UniRule"/>
</dbReference>
<protein>
    <recommendedName>
        <fullName evidence="15">Riboflavin biosynthesis protein</fullName>
    </recommendedName>
    <domain>
        <recommendedName>
            <fullName evidence="15">Riboflavin kinase</fullName>
            <ecNumber evidence="15">2.7.1.26</ecNumber>
        </recommendedName>
        <alternativeName>
            <fullName evidence="15">Flavokinase</fullName>
        </alternativeName>
    </domain>
    <domain>
        <recommendedName>
            <fullName evidence="15">FMN adenylyltransferase</fullName>
            <ecNumber evidence="15">2.7.7.2</ecNumber>
        </recommendedName>
        <alternativeName>
            <fullName evidence="15">FAD pyrophosphorylase</fullName>
        </alternativeName>
        <alternativeName>
            <fullName evidence="15">FAD synthase</fullName>
        </alternativeName>
    </domain>
</protein>
<dbReference type="NCBIfam" id="NF004159">
    <property type="entry name" value="PRK05627.1-2"/>
    <property type="match status" value="1"/>
</dbReference>
<keyword evidence="7 15" id="KW-0548">Nucleotidyltransferase</keyword>
<feature type="domain" description="Riboflavin kinase" evidence="16">
    <location>
        <begin position="181"/>
        <end position="306"/>
    </location>
</feature>
<evidence type="ECO:0000313" key="17">
    <source>
        <dbReference type="EMBL" id="SIQ93676.1"/>
    </source>
</evidence>
<dbReference type="InterPro" id="IPR015864">
    <property type="entry name" value="FAD_synthase"/>
</dbReference>
<keyword evidence="6 15" id="KW-0808">Transferase</keyword>
<dbReference type="Pfam" id="PF06574">
    <property type="entry name" value="FAD_syn"/>
    <property type="match status" value="1"/>
</dbReference>
<accession>A0A1N6WUL7</accession>